<gene>
    <name evidence="1" type="ORF">LK07_17655</name>
</gene>
<dbReference type="Proteomes" id="UP000031501">
    <property type="component" value="Chromosome"/>
</dbReference>
<dbReference type="EMBL" id="CP022433">
    <property type="protein sequence ID" value="ASN25557.1"/>
    <property type="molecule type" value="Genomic_DNA"/>
</dbReference>
<sequence length="174" mass="19406">MSRTQEAEGALQLKWELVGHGWARCHLADGSQAASVIASYCTDALADLVAGTGELFGQRRSARFFFDAEPQELRWVLRETNDVINVTIYEFPDIAVSPDLPDSDGTVMWQSAHPRPTFAHAVLTAAHTVLKEHDEAGYLAKWAMHPYPVALVQDLRRLHVRDDDCDLPHDLSCP</sequence>
<accession>A0A221NZX9</accession>
<proteinExistence type="predicted"/>
<dbReference type="OrthoDB" id="3869737at2"/>
<reference evidence="1 2" key="1">
    <citation type="submission" date="2017-07" db="EMBL/GenBank/DDBJ databases">
        <title>Genome sequence of Streptomyces pluripotens MUSC 137T.</title>
        <authorList>
            <person name="Ser H.-L."/>
            <person name="Lee L.-H."/>
        </authorList>
    </citation>
    <scope>NUCLEOTIDE SEQUENCE [LARGE SCALE GENOMIC DNA]</scope>
    <source>
        <strain evidence="1 2">MUSC 137</strain>
    </source>
</reference>
<dbReference type="STRING" id="1355015.LK06_016505"/>
<organism evidence="1 2">
    <name type="scientific">Streptomyces pluripotens</name>
    <dbReference type="NCBI Taxonomy" id="1355015"/>
    <lineage>
        <taxon>Bacteria</taxon>
        <taxon>Bacillati</taxon>
        <taxon>Actinomycetota</taxon>
        <taxon>Actinomycetes</taxon>
        <taxon>Kitasatosporales</taxon>
        <taxon>Streptomycetaceae</taxon>
        <taxon>Streptomyces</taxon>
    </lineage>
</organism>
<evidence type="ECO:0000313" key="2">
    <source>
        <dbReference type="Proteomes" id="UP000031501"/>
    </source>
</evidence>
<name>A0A221NZX9_9ACTN</name>
<dbReference type="AlphaFoldDB" id="A0A221NZX9"/>
<keyword evidence="2" id="KW-1185">Reference proteome</keyword>
<evidence type="ECO:0000313" key="1">
    <source>
        <dbReference type="EMBL" id="ASN25557.1"/>
    </source>
</evidence>
<protein>
    <submittedName>
        <fullName evidence="1">Uncharacterized protein</fullName>
    </submittedName>
</protein>
<dbReference type="KEGG" id="splu:LK06_016505"/>